<dbReference type="OrthoDB" id="10525771at2759"/>
<sequence>MEHDIKESSLPSKATSPVDDQDTKEPSFSSPQVSAPGVTSSNDTMPTSLATASTGQTQPDLANLDVEALINDHSSATQEQKDAWLIEWNLFLSHFERLERRIIHHQTSQQSLEQSVTAVQADQRACHAAIDRLEGRLDSRNAVIRQLQERLRQNNLPAEVSGMN</sequence>
<evidence type="ECO:0000313" key="2">
    <source>
        <dbReference type="EMBL" id="KAJ4251905.1"/>
    </source>
</evidence>
<dbReference type="EMBL" id="JAOQAZ010000027">
    <property type="protein sequence ID" value="KAJ4251905.1"/>
    <property type="molecule type" value="Genomic_DNA"/>
</dbReference>
<evidence type="ECO:0000256" key="1">
    <source>
        <dbReference type="SAM" id="MobiDB-lite"/>
    </source>
</evidence>
<protein>
    <submittedName>
        <fullName evidence="2">Uncharacterized protein</fullName>
    </submittedName>
</protein>
<gene>
    <name evidence="2" type="ORF">NW762_011202</name>
</gene>
<feature type="region of interest" description="Disordered" evidence="1">
    <location>
        <begin position="1"/>
        <end position="59"/>
    </location>
</feature>
<feature type="compositionally biased region" description="Polar residues" evidence="1">
    <location>
        <begin position="26"/>
        <end position="59"/>
    </location>
</feature>
<organism evidence="2 3">
    <name type="scientific">Fusarium torreyae</name>
    <dbReference type="NCBI Taxonomy" id="1237075"/>
    <lineage>
        <taxon>Eukaryota</taxon>
        <taxon>Fungi</taxon>
        <taxon>Dikarya</taxon>
        <taxon>Ascomycota</taxon>
        <taxon>Pezizomycotina</taxon>
        <taxon>Sordariomycetes</taxon>
        <taxon>Hypocreomycetidae</taxon>
        <taxon>Hypocreales</taxon>
        <taxon>Nectriaceae</taxon>
        <taxon>Fusarium</taxon>
    </lineage>
</organism>
<accession>A0A9W8RTH4</accession>
<dbReference type="Proteomes" id="UP001152049">
    <property type="component" value="Unassembled WGS sequence"/>
</dbReference>
<keyword evidence="3" id="KW-1185">Reference proteome</keyword>
<proteinExistence type="predicted"/>
<dbReference type="AlphaFoldDB" id="A0A9W8RTH4"/>
<evidence type="ECO:0000313" key="3">
    <source>
        <dbReference type="Proteomes" id="UP001152049"/>
    </source>
</evidence>
<name>A0A9W8RTH4_9HYPO</name>
<reference evidence="2" key="1">
    <citation type="submission" date="2022-09" db="EMBL/GenBank/DDBJ databases">
        <title>Fusarium specimens isolated from Avocado Roots.</title>
        <authorList>
            <person name="Stajich J."/>
            <person name="Roper C."/>
            <person name="Heimlech-Rivalta G."/>
        </authorList>
    </citation>
    <scope>NUCLEOTIDE SEQUENCE</scope>
    <source>
        <strain evidence="2">CF00136</strain>
    </source>
</reference>
<comment type="caution">
    <text evidence="2">The sequence shown here is derived from an EMBL/GenBank/DDBJ whole genome shotgun (WGS) entry which is preliminary data.</text>
</comment>